<evidence type="ECO:0000313" key="12">
    <source>
        <dbReference type="Proteomes" id="UP001195483"/>
    </source>
</evidence>
<dbReference type="Pfam" id="PF00230">
    <property type="entry name" value="MIP"/>
    <property type="match status" value="1"/>
</dbReference>
<protein>
    <submittedName>
        <fullName evidence="11">Uncharacterized protein</fullName>
    </submittedName>
</protein>
<name>A0AAE0WAE1_9BIVA</name>
<proteinExistence type="inferred from homology"/>
<feature type="transmembrane region" description="Helical" evidence="10">
    <location>
        <begin position="251"/>
        <end position="276"/>
    </location>
</feature>
<evidence type="ECO:0000256" key="8">
    <source>
        <dbReference type="RuleBase" id="RU000477"/>
    </source>
</evidence>
<keyword evidence="4 8" id="KW-0812">Transmembrane</keyword>
<dbReference type="PRINTS" id="PR00783">
    <property type="entry name" value="MINTRINSICP"/>
</dbReference>
<dbReference type="CDD" id="cd00333">
    <property type="entry name" value="MIP"/>
    <property type="match status" value="1"/>
</dbReference>
<dbReference type="InterPro" id="IPR000425">
    <property type="entry name" value="MIP"/>
</dbReference>
<comment type="caution">
    <text evidence="11">The sequence shown here is derived from an EMBL/GenBank/DDBJ whole genome shotgun (WGS) entry which is preliminary data.</text>
</comment>
<evidence type="ECO:0000256" key="1">
    <source>
        <dbReference type="ARBA" id="ARBA00004141"/>
    </source>
</evidence>
<reference evidence="11" key="2">
    <citation type="journal article" date="2021" name="Genome Biol. Evol.">
        <title>Developing a high-quality reference genome for a parasitic bivalve with doubly uniparental inheritance (Bivalvia: Unionida).</title>
        <authorList>
            <person name="Smith C.H."/>
        </authorList>
    </citation>
    <scope>NUCLEOTIDE SEQUENCE</scope>
    <source>
        <strain evidence="11">CHS0354</strain>
        <tissue evidence="11">Mantle</tissue>
    </source>
</reference>
<dbReference type="InterPro" id="IPR034294">
    <property type="entry name" value="Aquaporin_transptr"/>
</dbReference>
<evidence type="ECO:0000256" key="7">
    <source>
        <dbReference type="ARBA" id="ARBA00023136"/>
    </source>
</evidence>
<accession>A0AAE0WAE1</accession>
<feature type="transmembrane region" description="Helical" evidence="10">
    <location>
        <begin position="209"/>
        <end position="230"/>
    </location>
</feature>
<dbReference type="PANTHER" id="PTHR19139:SF199">
    <property type="entry name" value="MIP17260P"/>
    <property type="match status" value="1"/>
</dbReference>
<reference evidence="11" key="1">
    <citation type="journal article" date="2021" name="Genome Biol. Evol.">
        <title>A High-Quality Reference Genome for a Parasitic Bivalve with Doubly Uniparental Inheritance (Bivalvia: Unionida).</title>
        <authorList>
            <person name="Smith C.H."/>
        </authorList>
    </citation>
    <scope>NUCLEOTIDE SEQUENCE</scope>
    <source>
        <strain evidence="11">CHS0354</strain>
    </source>
</reference>
<feature type="transmembrane region" description="Helical" evidence="10">
    <location>
        <begin position="296"/>
        <end position="317"/>
    </location>
</feature>
<feature type="transmembrane region" description="Helical" evidence="10">
    <location>
        <begin position="324"/>
        <end position="343"/>
    </location>
</feature>
<feature type="transmembrane region" description="Helical" evidence="10">
    <location>
        <begin position="370"/>
        <end position="387"/>
    </location>
</feature>
<feature type="transmembrane region" description="Helical" evidence="10">
    <location>
        <begin position="161"/>
        <end position="180"/>
    </location>
</feature>
<dbReference type="GO" id="GO:0015250">
    <property type="term" value="F:water channel activity"/>
    <property type="evidence" value="ECO:0007669"/>
    <property type="project" value="TreeGrafter"/>
</dbReference>
<dbReference type="EMBL" id="JAEAOA010001411">
    <property type="protein sequence ID" value="KAK3607004.1"/>
    <property type="molecule type" value="Genomic_DNA"/>
</dbReference>
<evidence type="ECO:0000256" key="9">
    <source>
        <dbReference type="SAM" id="MobiDB-lite"/>
    </source>
</evidence>
<comment type="similarity">
    <text evidence="2 8">Belongs to the MIP/aquaporin (TC 1.A.8) family.</text>
</comment>
<feature type="region of interest" description="Disordered" evidence="9">
    <location>
        <begin position="43"/>
        <end position="66"/>
    </location>
</feature>
<organism evidence="11 12">
    <name type="scientific">Potamilus streckersoni</name>
    <dbReference type="NCBI Taxonomy" id="2493646"/>
    <lineage>
        <taxon>Eukaryota</taxon>
        <taxon>Metazoa</taxon>
        <taxon>Spiralia</taxon>
        <taxon>Lophotrochozoa</taxon>
        <taxon>Mollusca</taxon>
        <taxon>Bivalvia</taxon>
        <taxon>Autobranchia</taxon>
        <taxon>Heteroconchia</taxon>
        <taxon>Palaeoheterodonta</taxon>
        <taxon>Unionida</taxon>
        <taxon>Unionoidea</taxon>
        <taxon>Unionidae</taxon>
        <taxon>Ambleminae</taxon>
        <taxon>Lampsilini</taxon>
        <taxon>Potamilus</taxon>
    </lineage>
</organism>
<feature type="region of interest" description="Disordered" evidence="9">
    <location>
        <begin position="1"/>
        <end position="28"/>
    </location>
</feature>
<dbReference type="Proteomes" id="UP001195483">
    <property type="component" value="Unassembled WGS sequence"/>
</dbReference>
<dbReference type="Gene3D" id="1.20.1080.10">
    <property type="entry name" value="Glycerol uptake facilitator protein"/>
    <property type="match status" value="1"/>
</dbReference>
<evidence type="ECO:0000256" key="6">
    <source>
        <dbReference type="ARBA" id="ARBA00022989"/>
    </source>
</evidence>
<dbReference type="FunFam" id="1.20.1080.10:FF:000009">
    <property type="entry name" value="aquaporin-4 isoform X1"/>
    <property type="match status" value="1"/>
</dbReference>
<keyword evidence="7 10" id="KW-0472">Membrane</keyword>
<evidence type="ECO:0000256" key="10">
    <source>
        <dbReference type="SAM" id="Phobius"/>
    </source>
</evidence>
<evidence type="ECO:0000256" key="3">
    <source>
        <dbReference type="ARBA" id="ARBA00022448"/>
    </source>
</evidence>
<dbReference type="InterPro" id="IPR023271">
    <property type="entry name" value="Aquaporin-like"/>
</dbReference>
<dbReference type="PANTHER" id="PTHR19139">
    <property type="entry name" value="AQUAPORIN TRANSPORTER"/>
    <property type="match status" value="1"/>
</dbReference>
<gene>
    <name evidence="11" type="ORF">CHS0354_023403</name>
</gene>
<keyword evidence="3 8" id="KW-0813">Transport</keyword>
<sequence length="453" mass="50844">MVASVTSLQSLPGTEYRENMTQDSLATENRRNVHQYRDDIENRTNIMSPGRDTSSPLTSEFEEEEEEEKEVNGFIRPIIKRKLSDNYTNRNGDKVHERVWSPIKHQLHVRFKGLEMSESAENLHDFKELRHSKSGQKFPVDLEKPKILLDDIRSICMWRAVLAEFLGTLTLVFVGCGSWIQRWTGDIVMTIKIDDATVQSTSNFSSTDVIQIALAFGLSVATIIWVIGHISGGHINPAVTCSMLITRRVSLARAFLFIVAQLFGSVVGAGILMGVTPKEKHETLGCTLLGHGVNDVMGVVVELFITFVLVLTVYASCDKHRMDLAGSFPLTIGLSVTMCHLFAFKFTGSSMNTARSFGPVVITGIWKDHWVYWVGPILGGILAGLLYDNVFRMSASLEVCRVCFFSSRYHSENLAEKKFVVRQREEKDYEMVELNENCSLSAKKDKSDITSNL</sequence>
<feature type="compositionally biased region" description="Polar residues" evidence="9">
    <location>
        <begin position="43"/>
        <end position="58"/>
    </location>
</feature>
<keyword evidence="12" id="KW-1185">Reference proteome</keyword>
<feature type="compositionally biased region" description="Polar residues" evidence="9">
    <location>
        <begin position="1"/>
        <end position="12"/>
    </location>
</feature>
<evidence type="ECO:0000256" key="2">
    <source>
        <dbReference type="ARBA" id="ARBA00006175"/>
    </source>
</evidence>
<keyword evidence="5" id="KW-0677">Repeat</keyword>
<dbReference type="AlphaFoldDB" id="A0AAE0WAE1"/>
<comment type="subcellular location">
    <subcellularLocation>
        <location evidence="1">Membrane</location>
        <topology evidence="1">Multi-pass membrane protein</topology>
    </subcellularLocation>
</comment>
<dbReference type="GO" id="GO:0005886">
    <property type="term" value="C:plasma membrane"/>
    <property type="evidence" value="ECO:0007669"/>
    <property type="project" value="TreeGrafter"/>
</dbReference>
<keyword evidence="6 10" id="KW-1133">Transmembrane helix</keyword>
<dbReference type="GO" id="GO:0048878">
    <property type="term" value="P:chemical homeostasis"/>
    <property type="evidence" value="ECO:0007669"/>
    <property type="project" value="UniProtKB-ARBA"/>
</dbReference>
<evidence type="ECO:0000313" key="11">
    <source>
        <dbReference type="EMBL" id="KAK3607004.1"/>
    </source>
</evidence>
<evidence type="ECO:0000256" key="4">
    <source>
        <dbReference type="ARBA" id="ARBA00022692"/>
    </source>
</evidence>
<dbReference type="NCBIfam" id="TIGR00861">
    <property type="entry name" value="MIP"/>
    <property type="match status" value="1"/>
</dbReference>
<reference evidence="11" key="3">
    <citation type="submission" date="2023-05" db="EMBL/GenBank/DDBJ databases">
        <authorList>
            <person name="Smith C.H."/>
        </authorList>
    </citation>
    <scope>NUCLEOTIDE SEQUENCE</scope>
    <source>
        <strain evidence="11">CHS0354</strain>
        <tissue evidence="11">Mantle</tissue>
    </source>
</reference>
<evidence type="ECO:0000256" key="5">
    <source>
        <dbReference type="ARBA" id="ARBA00022737"/>
    </source>
</evidence>
<dbReference type="SUPFAM" id="SSF81338">
    <property type="entry name" value="Aquaporin-like"/>
    <property type="match status" value="1"/>
</dbReference>